<dbReference type="Proteomes" id="UP000587760">
    <property type="component" value="Unassembled WGS sequence"/>
</dbReference>
<keyword evidence="1" id="KW-1133">Transmembrane helix</keyword>
<keyword evidence="1" id="KW-0472">Membrane</keyword>
<protein>
    <submittedName>
        <fullName evidence="2">Uncharacterized protein</fullName>
    </submittedName>
</protein>
<reference evidence="2 3" key="1">
    <citation type="submission" date="2020-08" db="EMBL/GenBank/DDBJ databases">
        <title>Genomic Encyclopedia of Type Strains, Phase IV (KMG-IV): sequencing the most valuable type-strain genomes for metagenomic binning, comparative biology and taxonomic classification.</title>
        <authorList>
            <person name="Goeker M."/>
        </authorList>
    </citation>
    <scope>NUCLEOTIDE SEQUENCE [LARGE SCALE GENOMIC DNA]</scope>
    <source>
        <strain evidence="2 3">DSM 2461</strain>
    </source>
</reference>
<keyword evidence="1" id="KW-0812">Transmembrane</keyword>
<dbReference type="AlphaFoldDB" id="A0A841RCD4"/>
<proteinExistence type="predicted"/>
<feature type="transmembrane region" description="Helical" evidence="1">
    <location>
        <begin position="29"/>
        <end position="47"/>
    </location>
</feature>
<keyword evidence="3" id="KW-1185">Reference proteome</keyword>
<gene>
    <name evidence="2" type="ORF">HNR50_003016</name>
</gene>
<evidence type="ECO:0000313" key="2">
    <source>
        <dbReference type="EMBL" id="MBB6481336.1"/>
    </source>
</evidence>
<evidence type="ECO:0000313" key="3">
    <source>
        <dbReference type="Proteomes" id="UP000587760"/>
    </source>
</evidence>
<comment type="caution">
    <text evidence="2">The sequence shown here is derived from an EMBL/GenBank/DDBJ whole genome shotgun (WGS) entry which is preliminary data.</text>
</comment>
<dbReference type="RefSeq" id="WP_184747589.1">
    <property type="nucleotide sequence ID" value="NZ_JACHGJ010000006.1"/>
</dbReference>
<sequence length="56" mass="6526">MLKFFSGLIVGFISIVFFFQNNEVGRVKFFLSILIFLSYLLLITSISHMKNPHKTK</sequence>
<evidence type="ECO:0000256" key="1">
    <source>
        <dbReference type="SAM" id="Phobius"/>
    </source>
</evidence>
<organism evidence="2 3">
    <name type="scientific">Spirochaeta isovalerica</name>
    <dbReference type="NCBI Taxonomy" id="150"/>
    <lineage>
        <taxon>Bacteria</taxon>
        <taxon>Pseudomonadati</taxon>
        <taxon>Spirochaetota</taxon>
        <taxon>Spirochaetia</taxon>
        <taxon>Spirochaetales</taxon>
        <taxon>Spirochaetaceae</taxon>
        <taxon>Spirochaeta</taxon>
    </lineage>
</organism>
<dbReference type="EMBL" id="JACHGJ010000006">
    <property type="protein sequence ID" value="MBB6481336.1"/>
    <property type="molecule type" value="Genomic_DNA"/>
</dbReference>
<accession>A0A841RCD4</accession>
<name>A0A841RCD4_9SPIO</name>